<gene>
    <name evidence="1" type="ORF">AOQ84DRAFT_115850</name>
</gene>
<sequence length="79" mass="8799">MSAKVGDKALSGKWEDIGAHVFEITEDMTMTFEGRSCNIEDGEGKLVKALGTEDGQVTREVLAGYRCYVMRARIKLEKK</sequence>
<accession>A0A8E2JPF1</accession>
<evidence type="ECO:0000313" key="1">
    <source>
        <dbReference type="EMBL" id="OCL04532.1"/>
    </source>
</evidence>
<proteinExistence type="predicted"/>
<dbReference type="AlphaFoldDB" id="A0A8E2JPF1"/>
<organism evidence="1 2">
    <name type="scientific">Glonium stellatum</name>
    <dbReference type="NCBI Taxonomy" id="574774"/>
    <lineage>
        <taxon>Eukaryota</taxon>
        <taxon>Fungi</taxon>
        <taxon>Dikarya</taxon>
        <taxon>Ascomycota</taxon>
        <taxon>Pezizomycotina</taxon>
        <taxon>Dothideomycetes</taxon>
        <taxon>Pleosporomycetidae</taxon>
        <taxon>Gloniales</taxon>
        <taxon>Gloniaceae</taxon>
        <taxon>Glonium</taxon>
    </lineage>
</organism>
<keyword evidence="2" id="KW-1185">Reference proteome</keyword>
<evidence type="ECO:0000313" key="2">
    <source>
        <dbReference type="Proteomes" id="UP000250140"/>
    </source>
</evidence>
<dbReference type="Proteomes" id="UP000250140">
    <property type="component" value="Unassembled WGS sequence"/>
</dbReference>
<dbReference type="EMBL" id="KV750482">
    <property type="protein sequence ID" value="OCL04532.1"/>
    <property type="molecule type" value="Genomic_DNA"/>
</dbReference>
<reference evidence="1 2" key="1">
    <citation type="journal article" date="2016" name="Nat. Commun.">
        <title>Ectomycorrhizal ecology is imprinted in the genome of the dominant symbiotic fungus Cenococcum geophilum.</title>
        <authorList>
            <consortium name="DOE Joint Genome Institute"/>
            <person name="Peter M."/>
            <person name="Kohler A."/>
            <person name="Ohm R.A."/>
            <person name="Kuo A."/>
            <person name="Krutzmann J."/>
            <person name="Morin E."/>
            <person name="Arend M."/>
            <person name="Barry K.W."/>
            <person name="Binder M."/>
            <person name="Choi C."/>
            <person name="Clum A."/>
            <person name="Copeland A."/>
            <person name="Grisel N."/>
            <person name="Haridas S."/>
            <person name="Kipfer T."/>
            <person name="LaButti K."/>
            <person name="Lindquist E."/>
            <person name="Lipzen A."/>
            <person name="Maire R."/>
            <person name="Meier B."/>
            <person name="Mihaltcheva S."/>
            <person name="Molinier V."/>
            <person name="Murat C."/>
            <person name="Poggeler S."/>
            <person name="Quandt C.A."/>
            <person name="Sperisen C."/>
            <person name="Tritt A."/>
            <person name="Tisserant E."/>
            <person name="Crous P.W."/>
            <person name="Henrissat B."/>
            <person name="Nehls U."/>
            <person name="Egli S."/>
            <person name="Spatafora J.W."/>
            <person name="Grigoriev I.V."/>
            <person name="Martin F.M."/>
        </authorList>
    </citation>
    <scope>NUCLEOTIDE SEQUENCE [LARGE SCALE GENOMIC DNA]</scope>
    <source>
        <strain evidence="1 2">CBS 207.34</strain>
    </source>
</reference>
<name>A0A8E2JPF1_9PEZI</name>
<protein>
    <submittedName>
        <fullName evidence="1">Uncharacterized protein</fullName>
    </submittedName>
</protein>
<dbReference type="OrthoDB" id="4465702at2759"/>